<keyword evidence="5" id="KW-1185">Reference proteome</keyword>
<protein>
    <submittedName>
        <fullName evidence="4">Short subunit dehydrogenase</fullName>
    </submittedName>
</protein>
<organism evidence="4 5">
    <name type="scientific">Saccharothrix australiensis</name>
    <dbReference type="NCBI Taxonomy" id="2072"/>
    <lineage>
        <taxon>Bacteria</taxon>
        <taxon>Bacillati</taxon>
        <taxon>Actinomycetota</taxon>
        <taxon>Actinomycetes</taxon>
        <taxon>Pseudonocardiales</taxon>
        <taxon>Pseudonocardiaceae</taxon>
        <taxon>Saccharothrix</taxon>
    </lineage>
</organism>
<name>A0A495VZ24_9PSEU</name>
<evidence type="ECO:0000256" key="1">
    <source>
        <dbReference type="ARBA" id="ARBA00006484"/>
    </source>
</evidence>
<dbReference type="SUPFAM" id="SSF51735">
    <property type="entry name" value="NAD(P)-binding Rossmann-fold domains"/>
    <property type="match status" value="1"/>
</dbReference>
<dbReference type="RefSeq" id="WP_121002722.1">
    <property type="nucleotide sequence ID" value="NZ_RBXO01000001.1"/>
</dbReference>
<dbReference type="PANTHER" id="PTHR43976:SF16">
    <property type="entry name" value="SHORT-CHAIN DEHYDROGENASE_REDUCTASE FAMILY PROTEIN"/>
    <property type="match status" value="1"/>
</dbReference>
<sequence>MNAHRPPAPNRAAPSRVWFITGSSSGFGRAIAERALAVGDAVVATARTVEALRDLATAAPDRVTPLRLDVTDGGEVTRAVRDALARHGRIDVLVNNAGHGFVGAAEETPDAELREMVEVHLHGPVALTRAVLPHMRARRAGAIVQMSSMGGQVSWPGFSAYCTAKFALEGFSEGLAAEVAPFGIKVLIVEPGAFRTGFAGPPLRFGTPIPDYRRVLDPVRRTARDLHGAQPGDPAKAAAAIAAALDSDHTPLRLPLGVDAHDAITGRLAERRAELAAWRATSTATDFGP</sequence>
<dbReference type="CDD" id="cd05374">
    <property type="entry name" value="17beta-HSD-like_SDR_c"/>
    <property type="match status" value="1"/>
</dbReference>
<dbReference type="Proteomes" id="UP000282084">
    <property type="component" value="Unassembled WGS sequence"/>
</dbReference>
<dbReference type="GO" id="GO:0016491">
    <property type="term" value="F:oxidoreductase activity"/>
    <property type="evidence" value="ECO:0007669"/>
    <property type="project" value="UniProtKB-KW"/>
</dbReference>
<dbReference type="PRINTS" id="PR00081">
    <property type="entry name" value="GDHRDH"/>
</dbReference>
<dbReference type="InterPro" id="IPR036291">
    <property type="entry name" value="NAD(P)-bd_dom_sf"/>
</dbReference>
<comment type="caution">
    <text evidence="4">The sequence shown here is derived from an EMBL/GenBank/DDBJ whole genome shotgun (WGS) entry which is preliminary data.</text>
</comment>
<dbReference type="PANTHER" id="PTHR43976">
    <property type="entry name" value="SHORT CHAIN DEHYDROGENASE"/>
    <property type="match status" value="1"/>
</dbReference>
<dbReference type="AlphaFoldDB" id="A0A495VZ24"/>
<comment type="similarity">
    <text evidence="1 3">Belongs to the short-chain dehydrogenases/reductases (SDR) family.</text>
</comment>
<dbReference type="Gene3D" id="3.40.50.720">
    <property type="entry name" value="NAD(P)-binding Rossmann-like Domain"/>
    <property type="match status" value="1"/>
</dbReference>
<evidence type="ECO:0000313" key="4">
    <source>
        <dbReference type="EMBL" id="RKT52858.1"/>
    </source>
</evidence>
<dbReference type="Pfam" id="PF00106">
    <property type="entry name" value="adh_short"/>
    <property type="match status" value="1"/>
</dbReference>
<reference evidence="4 5" key="1">
    <citation type="submission" date="2018-10" db="EMBL/GenBank/DDBJ databases">
        <title>Sequencing the genomes of 1000 actinobacteria strains.</title>
        <authorList>
            <person name="Klenk H.-P."/>
        </authorList>
    </citation>
    <scope>NUCLEOTIDE SEQUENCE [LARGE SCALE GENOMIC DNA]</scope>
    <source>
        <strain evidence="4 5">DSM 43800</strain>
    </source>
</reference>
<keyword evidence="2" id="KW-0560">Oxidoreductase</keyword>
<dbReference type="EMBL" id="RBXO01000001">
    <property type="protein sequence ID" value="RKT52858.1"/>
    <property type="molecule type" value="Genomic_DNA"/>
</dbReference>
<evidence type="ECO:0000256" key="2">
    <source>
        <dbReference type="ARBA" id="ARBA00023002"/>
    </source>
</evidence>
<dbReference type="PROSITE" id="PS00061">
    <property type="entry name" value="ADH_SHORT"/>
    <property type="match status" value="1"/>
</dbReference>
<dbReference type="InterPro" id="IPR002347">
    <property type="entry name" value="SDR_fam"/>
</dbReference>
<evidence type="ECO:0000313" key="5">
    <source>
        <dbReference type="Proteomes" id="UP000282084"/>
    </source>
</evidence>
<evidence type="ECO:0000256" key="3">
    <source>
        <dbReference type="RuleBase" id="RU000363"/>
    </source>
</evidence>
<dbReference type="InterPro" id="IPR020904">
    <property type="entry name" value="Sc_DH/Rdtase_CS"/>
</dbReference>
<gene>
    <name evidence="4" type="ORF">C8E97_1397</name>
</gene>
<dbReference type="PRINTS" id="PR00080">
    <property type="entry name" value="SDRFAMILY"/>
</dbReference>
<accession>A0A495VZ24</accession>
<dbReference type="InterPro" id="IPR051911">
    <property type="entry name" value="SDR_oxidoreductase"/>
</dbReference>
<dbReference type="OrthoDB" id="9792003at2"/>
<dbReference type="NCBIfam" id="NF004824">
    <property type="entry name" value="PRK06180.1"/>
    <property type="match status" value="1"/>
</dbReference>
<proteinExistence type="inferred from homology"/>